<dbReference type="SUPFAM" id="SSF51735">
    <property type="entry name" value="NAD(P)-binding Rossmann-fold domains"/>
    <property type="match status" value="1"/>
</dbReference>
<dbReference type="EMBL" id="CAKXYY010000016">
    <property type="protein sequence ID" value="CAH2354475.1"/>
    <property type="molecule type" value="Genomic_DNA"/>
</dbReference>
<evidence type="ECO:0000259" key="3">
    <source>
        <dbReference type="Pfam" id="PF01370"/>
    </source>
</evidence>
<dbReference type="AlphaFoldDB" id="A0A9P0QT63"/>
<name>A0A9P0QT63_9ASCO</name>
<evidence type="ECO:0000313" key="5">
    <source>
        <dbReference type="Proteomes" id="UP000837801"/>
    </source>
</evidence>
<feature type="domain" description="NAD-dependent epimerase/dehydratase" evidence="3">
    <location>
        <begin position="6"/>
        <end position="254"/>
    </location>
</feature>
<proteinExistence type="inferred from homology"/>
<dbReference type="GO" id="GO:0016616">
    <property type="term" value="F:oxidoreductase activity, acting on the CH-OH group of donors, NAD or NADP as acceptor"/>
    <property type="evidence" value="ECO:0007669"/>
    <property type="project" value="TreeGrafter"/>
</dbReference>
<dbReference type="PANTHER" id="PTHR10366:SF564">
    <property type="entry name" value="STEROL-4-ALPHA-CARBOXYLATE 3-DEHYDROGENASE, DECARBOXYLATING"/>
    <property type="match status" value="1"/>
</dbReference>
<dbReference type="OrthoDB" id="2735536at2759"/>
<gene>
    <name evidence="4" type="ORF">CLIB1423_16S03554</name>
</gene>
<sequence length="329" mass="35540">MAATAFVSGATGFIAQHIVKQLLEKGYNVVGSVRSESKGEKLKKNFGSNFSYEIVEDLETVGAFDRALKRHPEVTVFLHTASPVAFQAEDNEKDIILPAINGTVNVLKAIKSSAPQVNKVIITSSGVTQLDGIALNSAIDEETWNSISYERAKQDGLAAYIGSKTFAEKAGIEFVEKEKPNFTVSTVHPSVVFGPQVFDSEAKGTLSASNTFIGGLISLKASEGAELPPSDGPFVDVRDVAAAHLIEIEKPTNGLRVLTYSEGFTNQRLLNILNKNFPELDLITGSPTENLVGGDNVNDTKSREYLGLNYIGLERSVVDTIKQYLEANK</sequence>
<dbReference type="FunFam" id="3.40.50.720:FF:000191">
    <property type="entry name" value="Methylglyoxal reductase (NADPH-dependent)"/>
    <property type="match status" value="1"/>
</dbReference>
<dbReference type="Gene3D" id="3.40.50.720">
    <property type="entry name" value="NAD(P)-binding Rossmann-like Domain"/>
    <property type="match status" value="1"/>
</dbReference>
<dbReference type="Proteomes" id="UP000837801">
    <property type="component" value="Unassembled WGS sequence"/>
</dbReference>
<dbReference type="InterPro" id="IPR050425">
    <property type="entry name" value="NAD(P)_dehydrat-like"/>
</dbReference>
<accession>A0A9P0QT63</accession>
<organism evidence="4 5">
    <name type="scientific">[Candida] railenensis</name>
    <dbReference type="NCBI Taxonomy" id="45579"/>
    <lineage>
        <taxon>Eukaryota</taxon>
        <taxon>Fungi</taxon>
        <taxon>Dikarya</taxon>
        <taxon>Ascomycota</taxon>
        <taxon>Saccharomycotina</taxon>
        <taxon>Pichiomycetes</taxon>
        <taxon>Debaryomycetaceae</taxon>
        <taxon>Kurtzmaniella</taxon>
    </lineage>
</organism>
<evidence type="ECO:0000256" key="2">
    <source>
        <dbReference type="ARBA" id="ARBA00023445"/>
    </source>
</evidence>
<dbReference type="PANTHER" id="PTHR10366">
    <property type="entry name" value="NAD DEPENDENT EPIMERASE/DEHYDRATASE"/>
    <property type="match status" value="1"/>
</dbReference>
<comment type="similarity">
    <text evidence="2">Belongs to the NAD(P)-dependent epimerase/dehydratase family. Dihydroflavonol-4-reductase subfamily.</text>
</comment>
<keyword evidence="1" id="KW-0560">Oxidoreductase</keyword>
<keyword evidence="5" id="KW-1185">Reference proteome</keyword>
<evidence type="ECO:0000256" key="1">
    <source>
        <dbReference type="ARBA" id="ARBA00023002"/>
    </source>
</evidence>
<reference evidence="4" key="1">
    <citation type="submission" date="2022-03" db="EMBL/GenBank/DDBJ databases">
        <authorList>
            <person name="Legras J.-L."/>
            <person name="Devillers H."/>
            <person name="Grondin C."/>
        </authorList>
    </citation>
    <scope>NUCLEOTIDE SEQUENCE</scope>
    <source>
        <strain evidence="4">CLIB 1423</strain>
    </source>
</reference>
<dbReference type="InterPro" id="IPR001509">
    <property type="entry name" value="Epimerase_deHydtase"/>
</dbReference>
<dbReference type="Pfam" id="PF01370">
    <property type="entry name" value="Epimerase"/>
    <property type="match status" value="1"/>
</dbReference>
<dbReference type="InterPro" id="IPR036291">
    <property type="entry name" value="NAD(P)-bd_dom_sf"/>
</dbReference>
<protein>
    <submittedName>
        <fullName evidence="4">NADPH-dependent methylglyoxal reductase Grp2p</fullName>
    </submittedName>
</protein>
<evidence type="ECO:0000313" key="4">
    <source>
        <dbReference type="EMBL" id="CAH2354475.1"/>
    </source>
</evidence>
<comment type="caution">
    <text evidence="4">The sequence shown here is derived from an EMBL/GenBank/DDBJ whole genome shotgun (WGS) entry which is preliminary data.</text>
</comment>